<evidence type="ECO:0000256" key="12">
    <source>
        <dbReference type="ARBA" id="ARBA00022840"/>
    </source>
</evidence>
<dbReference type="Pfam" id="PF00560">
    <property type="entry name" value="LRR_1"/>
    <property type="match status" value="1"/>
</dbReference>
<comment type="catalytic activity">
    <reaction evidence="18">
        <text>L-seryl-[protein] + ATP = O-phospho-L-seryl-[protein] + ADP + H(+)</text>
        <dbReference type="Rhea" id="RHEA:17989"/>
        <dbReference type="Rhea" id="RHEA-COMP:9863"/>
        <dbReference type="Rhea" id="RHEA-COMP:11604"/>
        <dbReference type="ChEBI" id="CHEBI:15378"/>
        <dbReference type="ChEBI" id="CHEBI:29999"/>
        <dbReference type="ChEBI" id="CHEBI:30616"/>
        <dbReference type="ChEBI" id="CHEBI:83421"/>
        <dbReference type="ChEBI" id="CHEBI:456216"/>
        <dbReference type="EC" id="2.7.11.1"/>
    </reaction>
</comment>
<dbReference type="InterPro" id="IPR051420">
    <property type="entry name" value="Ser_Thr_Kinases_DiverseReg"/>
</dbReference>
<dbReference type="SUPFAM" id="SSF56112">
    <property type="entry name" value="Protein kinase-like (PK-like)"/>
    <property type="match status" value="1"/>
</dbReference>
<evidence type="ECO:0000256" key="6">
    <source>
        <dbReference type="ARBA" id="ARBA00022679"/>
    </source>
</evidence>
<dbReference type="GO" id="GO:0016020">
    <property type="term" value="C:membrane"/>
    <property type="evidence" value="ECO:0007669"/>
    <property type="project" value="UniProtKB-SubCell"/>
</dbReference>
<evidence type="ECO:0000256" key="3">
    <source>
        <dbReference type="ARBA" id="ARBA00022527"/>
    </source>
</evidence>
<name>A0A166DB81_DAUCS</name>
<keyword evidence="15" id="KW-0675">Receptor</keyword>
<dbReference type="Gramene" id="KZN05038">
    <property type="protein sequence ID" value="KZN05038"/>
    <property type="gene ID" value="DCAR_005875"/>
</dbReference>
<evidence type="ECO:0000256" key="11">
    <source>
        <dbReference type="ARBA" id="ARBA00022777"/>
    </source>
</evidence>
<evidence type="ECO:0000256" key="18">
    <source>
        <dbReference type="ARBA" id="ARBA00048679"/>
    </source>
</evidence>
<sequence length="493" mass="55252">MFFKLKYLNLSNNYLIGSLPSFLSNLTRLKVLDVSYNQLTGNLPSSLGGLTQLRVLDVSYNELTSNLTRLQVLDVFYNELTGNLPSSLGNITQLQLLDVSYNGLTGNLLSNLVDLDLSSNLFNGSIPVFKNCSGLNHLDLSNNSLSGHIPEELGHCASLEFVNFRHNNLGGSIPYKFLCSSHLADLYLSHNNLYRPTPSTNISIRNERDKYYDGERTFLCESGGLTSSKRKSHLLVVCIVLSLFIGLSTLILAFVLCCQHTPVEDPSRINVRNGDFCSIWNFDGHIAYEDIMIATNNFDIRYCIGTGGYGSVYEARLPSGKTVALKKLHRLEAEEPTFDRSFRNEAHVLSNIRHKNIVKLFGFCLHNRSMFLVYEFMEKGSLFCALRDDAHAVELDWSKRVNIVKGISHALSYMHHDCAPPIVHRDISSNNILLNSEMEAFVADFGASRLLEPDSSNQTIVAGTCGYIAPGYLFSLFQKFSVPHFYVVTTYYP</sequence>
<comment type="catalytic activity">
    <reaction evidence="17">
        <text>L-threonyl-[protein] + ATP = O-phospho-L-threonyl-[protein] + ADP + H(+)</text>
        <dbReference type="Rhea" id="RHEA:46608"/>
        <dbReference type="Rhea" id="RHEA-COMP:11060"/>
        <dbReference type="Rhea" id="RHEA-COMP:11605"/>
        <dbReference type="ChEBI" id="CHEBI:15378"/>
        <dbReference type="ChEBI" id="CHEBI:30013"/>
        <dbReference type="ChEBI" id="CHEBI:30616"/>
        <dbReference type="ChEBI" id="CHEBI:61977"/>
        <dbReference type="ChEBI" id="CHEBI:456216"/>
        <dbReference type="EC" id="2.7.11.1"/>
    </reaction>
</comment>
<gene>
    <name evidence="22" type="ORF">DCAR_005875</name>
</gene>
<dbReference type="PROSITE" id="PS51450">
    <property type="entry name" value="LRR"/>
    <property type="match status" value="1"/>
</dbReference>
<dbReference type="InterPro" id="IPR000719">
    <property type="entry name" value="Prot_kinase_dom"/>
</dbReference>
<comment type="subcellular location">
    <subcellularLocation>
        <location evidence="1">Membrane</location>
        <topology evidence="1">Single-pass type I membrane protein</topology>
    </subcellularLocation>
</comment>
<evidence type="ECO:0000256" key="1">
    <source>
        <dbReference type="ARBA" id="ARBA00004479"/>
    </source>
</evidence>
<dbReference type="PANTHER" id="PTHR48005">
    <property type="entry name" value="LEUCINE RICH REPEAT KINASE 2"/>
    <property type="match status" value="1"/>
</dbReference>
<dbReference type="Gene3D" id="3.80.10.10">
    <property type="entry name" value="Ribonuclease Inhibitor"/>
    <property type="match status" value="3"/>
</dbReference>
<dbReference type="InterPro" id="IPR055414">
    <property type="entry name" value="LRR_R13L4/SHOC2-like"/>
</dbReference>
<evidence type="ECO:0000256" key="7">
    <source>
        <dbReference type="ARBA" id="ARBA00022692"/>
    </source>
</evidence>
<dbReference type="PROSITE" id="PS00107">
    <property type="entry name" value="PROTEIN_KINASE_ATP"/>
    <property type="match status" value="1"/>
</dbReference>
<dbReference type="InterPro" id="IPR011009">
    <property type="entry name" value="Kinase-like_dom_sf"/>
</dbReference>
<proteinExistence type="predicted"/>
<dbReference type="OMA" id="YEDIMIA"/>
<dbReference type="EMBL" id="LNRQ01000002">
    <property type="protein sequence ID" value="KZN05038.1"/>
    <property type="molecule type" value="Genomic_DNA"/>
</dbReference>
<dbReference type="Gene3D" id="3.30.200.20">
    <property type="entry name" value="Phosphorylase Kinase, domain 1"/>
    <property type="match status" value="1"/>
</dbReference>
<keyword evidence="11" id="KW-0418">Kinase</keyword>
<evidence type="ECO:0000256" key="9">
    <source>
        <dbReference type="ARBA" id="ARBA00022737"/>
    </source>
</evidence>
<evidence type="ECO:0000256" key="13">
    <source>
        <dbReference type="ARBA" id="ARBA00022989"/>
    </source>
</evidence>
<dbReference type="Gene3D" id="1.10.510.10">
    <property type="entry name" value="Transferase(Phosphotransferase) domain 1"/>
    <property type="match status" value="1"/>
</dbReference>
<evidence type="ECO:0000259" key="21">
    <source>
        <dbReference type="PROSITE" id="PS50011"/>
    </source>
</evidence>
<organism evidence="22">
    <name type="scientific">Daucus carota subsp. sativus</name>
    <name type="common">Carrot</name>
    <dbReference type="NCBI Taxonomy" id="79200"/>
    <lineage>
        <taxon>Eukaryota</taxon>
        <taxon>Viridiplantae</taxon>
        <taxon>Streptophyta</taxon>
        <taxon>Embryophyta</taxon>
        <taxon>Tracheophyta</taxon>
        <taxon>Spermatophyta</taxon>
        <taxon>Magnoliopsida</taxon>
        <taxon>eudicotyledons</taxon>
        <taxon>Gunneridae</taxon>
        <taxon>Pentapetalae</taxon>
        <taxon>asterids</taxon>
        <taxon>campanulids</taxon>
        <taxon>Apiales</taxon>
        <taxon>Apiaceae</taxon>
        <taxon>Apioideae</taxon>
        <taxon>Scandiceae</taxon>
        <taxon>Daucinae</taxon>
        <taxon>Daucus</taxon>
        <taxon>Daucus sect. Daucus</taxon>
    </lineage>
</organism>
<dbReference type="InterPro" id="IPR001611">
    <property type="entry name" value="Leu-rich_rpt"/>
</dbReference>
<protein>
    <recommendedName>
        <fullName evidence="2">non-specific serine/threonine protein kinase</fullName>
        <ecNumber evidence="2">2.7.11.1</ecNumber>
    </recommendedName>
</protein>
<evidence type="ECO:0000256" key="15">
    <source>
        <dbReference type="ARBA" id="ARBA00023170"/>
    </source>
</evidence>
<keyword evidence="6" id="KW-0808">Transferase</keyword>
<dbReference type="InterPro" id="IPR032675">
    <property type="entry name" value="LRR_dom_sf"/>
</dbReference>
<evidence type="ECO:0000256" key="20">
    <source>
        <dbReference type="SAM" id="Phobius"/>
    </source>
</evidence>
<dbReference type="GO" id="GO:0004674">
    <property type="term" value="F:protein serine/threonine kinase activity"/>
    <property type="evidence" value="ECO:0007669"/>
    <property type="project" value="UniProtKB-KW"/>
</dbReference>
<keyword evidence="12 19" id="KW-0067">ATP-binding</keyword>
<keyword evidence="9" id="KW-0677">Repeat</keyword>
<keyword evidence="16" id="KW-0325">Glycoprotein</keyword>
<dbReference type="PROSITE" id="PS00109">
    <property type="entry name" value="PROTEIN_KINASE_TYR"/>
    <property type="match status" value="1"/>
</dbReference>
<dbReference type="InterPro" id="IPR008266">
    <property type="entry name" value="Tyr_kinase_AS"/>
</dbReference>
<evidence type="ECO:0000256" key="5">
    <source>
        <dbReference type="ARBA" id="ARBA00022614"/>
    </source>
</evidence>
<dbReference type="PROSITE" id="PS50011">
    <property type="entry name" value="PROTEIN_KINASE_DOM"/>
    <property type="match status" value="1"/>
</dbReference>
<evidence type="ECO:0000256" key="10">
    <source>
        <dbReference type="ARBA" id="ARBA00022741"/>
    </source>
</evidence>
<accession>A0A166DB81</accession>
<reference evidence="22" key="1">
    <citation type="journal article" date="2016" name="Nat. Genet.">
        <title>A high-quality carrot genome assembly provides new insights into carotenoid accumulation and asterid genome evolution.</title>
        <authorList>
            <person name="Iorizzo M."/>
            <person name="Ellison S."/>
            <person name="Senalik D."/>
            <person name="Zeng P."/>
            <person name="Satapoomin P."/>
            <person name="Huang J."/>
            <person name="Bowman M."/>
            <person name="Iovene M."/>
            <person name="Sanseverino W."/>
            <person name="Cavagnaro P."/>
            <person name="Yildiz M."/>
            <person name="Macko-Podgorni A."/>
            <person name="Moranska E."/>
            <person name="Grzebelus E."/>
            <person name="Grzebelus D."/>
            <person name="Ashrafi H."/>
            <person name="Zheng Z."/>
            <person name="Cheng S."/>
            <person name="Spooner D."/>
            <person name="Van Deynze A."/>
            <person name="Simon P."/>
        </authorList>
    </citation>
    <scope>NUCLEOTIDE SEQUENCE [LARGE SCALE GENOMIC DNA]</scope>
    <source>
        <tissue evidence="22">Leaf</tissue>
    </source>
</reference>
<evidence type="ECO:0000256" key="17">
    <source>
        <dbReference type="ARBA" id="ARBA00047899"/>
    </source>
</evidence>
<dbReference type="Pfam" id="PF23598">
    <property type="entry name" value="LRR_14"/>
    <property type="match status" value="1"/>
</dbReference>
<feature type="domain" description="Protein kinase" evidence="21">
    <location>
        <begin position="298"/>
        <end position="493"/>
    </location>
</feature>
<dbReference type="PANTHER" id="PTHR48005:SF16">
    <property type="entry name" value="MDIS1-INTERACTING RECEPTOR LIKE KINASE 2-LIKE ISOFORM X1"/>
    <property type="match status" value="1"/>
</dbReference>
<keyword evidence="5" id="KW-0433">Leucine-rich repeat</keyword>
<feature type="transmembrane region" description="Helical" evidence="20">
    <location>
        <begin position="234"/>
        <end position="256"/>
    </location>
</feature>
<feature type="binding site" evidence="19">
    <location>
        <position position="326"/>
    </location>
    <ligand>
        <name>ATP</name>
        <dbReference type="ChEBI" id="CHEBI:30616"/>
    </ligand>
</feature>
<evidence type="ECO:0000256" key="16">
    <source>
        <dbReference type="ARBA" id="ARBA00023180"/>
    </source>
</evidence>
<evidence type="ECO:0000256" key="19">
    <source>
        <dbReference type="PROSITE-ProRule" id="PRU10141"/>
    </source>
</evidence>
<keyword evidence="10 19" id="KW-0547">Nucleotide-binding</keyword>
<dbReference type="AlphaFoldDB" id="A0A166DB81"/>
<dbReference type="FunFam" id="3.80.10.10:FF:000041">
    <property type="entry name" value="LRR receptor-like serine/threonine-protein kinase ERECTA"/>
    <property type="match status" value="1"/>
</dbReference>
<comment type="caution">
    <text evidence="22">The sequence shown here is derived from an EMBL/GenBank/DDBJ whole genome shotgun (WGS) entry which is preliminary data.</text>
</comment>
<dbReference type="EC" id="2.7.11.1" evidence="2"/>
<evidence type="ECO:0000256" key="8">
    <source>
        <dbReference type="ARBA" id="ARBA00022729"/>
    </source>
</evidence>
<dbReference type="PRINTS" id="PR00019">
    <property type="entry name" value="LEURICHRPT"/>
</dbReference>
<keyword evidence="7 20" id="KW-0812">Transmembrane</keyword>
<dbReference type="Pfam" id="PF00069">
    <property type="entry name" value="Pkinase"/>
    <property type="match status" value="1"/>
</dbReference>
<keyword evidence="14 20" id="KW-0472">Membrane</keyword>
<evidence type="ECO:0000256" key="14">
    <source>
        <dbReference type="ARBA" id="ARBA00023136"/>
    </source>
</evidence>
<keyword evidence="3" id="KW-0723">Serine/threonine-protein kinase</keyword>
<keyword evidence="8" id="KW-0732">Signal</keyword>
<evidence type="ECO:0000256" key="2">
    <source>
        <dbReference type="ARBA" id="ARBA00012513"/>
    </source>
</evidence>
<dbReference type="GO" id="GO:0005524">
    <property type="term" value="F:ATP binding"/>
    <property type="evidence" value="ECO:0007669"/>
    <property type="project" value="UniProtKB-UniRule"/>
</dbReference>
<evidence type="ECO:0000256" key="4">
    <source>
        <dbReference type="ARBA" id="ARBA00022553"/>
    </source>
</evidence>
<keyword evidence="4" id="KW-0597">Phosphoprotein</keyword>
<evidence type="ECO:0000313" key="22">
    <source>
        <dbReference type="EMBL" id="KZN05038.1"/>
    </source>
</evidence>
<dbReference type="InterPro" id="IPR017441">
    <property type="entry name" value="Protein_kinase_ATP_BS"/>
</dbReference>
<dbReference type="FunFam" id="3.30.200.20:FF:000309">
    <property type="entry name" value="Leucine-rich repeat receptor protein kinase MSP1"/>
    <property type="match status" value="1"/>
</dbReference>
<keyword evidence="13 20" id="KW-1133">Transmembrane helix</keyword>
<dbReference type="SUPFAM" id="SSF52058">
    <property type="entry name" value="L domain-like"/>
    <property type="match status" value="1"/>
</dbReference>